<name>A0ABW1CR14_9ACTN</name>
<dbReference type="EMBL" id="JBHSPA010000028">
    <property type="protein sequence ID" value="MFC5827226.1"/>
    <property type="molecule type" value="Genomic_DNA"/>
</dbReference>
<dbReference type="InterPro" id="IPR045683">
    <property type="entry name" value="DUF6192"/>
</dbReference>
<comment type="caution">
    <text evidence="1">The sequence shown here is derived from an EMBL/GenBank/DDBJ whole genome shotgun (WGS) entry which is preliminary data.</text>
</comment>
<dbReference type="Proteomes" id="UP001596058">
    <property type="component" value="Unassembled WGS sequence"/>
</dbReference>
<organism evidence="1 2">
    <name type="scientific">Nonomuraea insulae</name>
    <dbReference type="NCBI Taxonomy" id="1616787"/>
    <lineage>
        <taxon>Bacteria</taxon>
        <taxon>Bacillati</taxon>
        <taxon>Actinomycetota</taxon>
        <taxon>Actinomycetes</taxon>
        <taxon>Streptosporangiales</taxon>
        <taxon>Streptosporangiaceae</taxon>
        <taxon>Nonomuraea</taxon>
    </lineage>
</organism>
<gene>
    <name evidence="1" type="ORF">ACFPZ3_25450</name>
</gene>
<accession>A0ABW1CR14</accession>
<protein>
    <submittedName>
        <fullName evidence="1">DUF6192 family protein</fullName>
    </submittedName>
</protein>
<dbReference type="Pfam" id="PF19691">
    <property type="entry name" value="DUF6192"/>
    <property type="match status" value="1"/>
</dbReference>
<dbReference type="RefSeq" id="WP_379516735.1">
    <property type="nucleotide sequence ID" value="NZ_JBHSPA010000028.1"/>
</dbReference>
<keyword evidence="2" id="KW-1185">Reference proteome</keyword>
<proteinExistence type="predicted"/>
<reference evidence="2" key="1">
    <citation type="journal article" date="2019" name="Int. J. Syst. Evol. Microbiol.">
        <title>The Global Catalogue of Microorganisms (GCM) 10K type strain sequencing project: providing services to taxonomists for standard genome sequencing and annotation.</title>
        <authorList>
            <consortium name="The Broad Institute Genomics Platform"/>
            <consortium name="The Broad Institute Genome Sequencing Center for Infectious Disease"/>
            <person name="Wu L."/>
            <person name="Ma J."/>
        </authorList>
    </citation>
    <scope>NUCLEOTIDE SEQUENCE [LARGE SCALE GENOMIC DNA]</scope>
    <source>
        <strain evidence="2">CCUG 53903</strain>
    </source>
</reference>
<sequence>MDGGQLGPGVLGVSTKPLGQGCLGRLGERGRCDQEHAWSWWSASRRCPTRRARGRAASITDEQERYARLAEPPLHERSGTRRWTMDAAKRLVGHQVERPVSVQEKVERIRDPYLGPLTT</sequence>
<evidence type="ECO:0000313" key="2">
    <source>
        <dbReference type="Proteomes" id="UP001596058"/>
    </source>
</evidence>
<evidence type="ECO:0000313" key="1">
    <source>
        <dbReference type="EMBL" id="MFC5827226.1"/>
    </source>
</evidence>